<dbReference type="Gene3D" id="2.60.40.10">
    <property type="entry name" value="Immunoglobulins"/>
    <property type="match status" value="1"/>
</dbReference>
<reference evidence="4" key="1">
    <citation type="submission" date="2018-11" db="EMBL/GenBank/DDBJ databases">
        <authorList>
            <person name="Alioto T."/>
            <person name="Alioto T."/>
        </authorList>
    </citation>
    <scope>NUCLEOTIDE SEQUENCE</scope>
</reference>
<dbReference type="OrthoDB" id="6134006at2759"/>
<organism evidence="4 5">
    <name type="scientific">Mytilus galloprovincialis</name>
    <name type="common">Mediterranean mussel</name>
    <dbReference type="NCBI Taxonomy" id="29158"/>
    <lineage>
        <taxon>Eukaryota</taxon>
        <taxon>Metazoa</taxon>
        <taxon>Spiralia</taxon>
        <taxon>Lophotrochozoa</taxon>
        <taxon>Mollusca</taxon>
        <taxon>Bivalvia</taxon>
        <taxon>Autobranchia</taxon>
        <taxon>Pteriomorphia</taxon>
        <taxon>Mytilida</taxon>
        <taxon>Mytiloidea</taxon>
        <taxon>Mytilidae</taxon>
        <taxon>Mytilinae</taxon>
        <taxon>Mytilus</taxon>
    </lineage>
</organism>
<feature type="chain" id="PRO_5032704971" description="Ig-like domain-containing protein" evidence="2">
    <location>
        <begin position="19"/>
        <end position="304"/>
    </location>
</feature>
<evidence type="ECO:0000313" key="5">
    <source>
        <dbReference type="Proteomes" id="UP000596742"/>
    </source>
</evidence>
<accession>A0A8B6FNH4</accession>
<dbReference type="SUPFAM" id="SSF48726">
    <property type="entry name" value="Immunoglobulin"/>
    <property type="match status" value="1"/>
</dbReference>
<feature type="domain" description="Ig-like" evidence="3">
    <location>
        <begin position="120"/>
        <end position="209"/>
    </location>
</feature>
<keyword evidence="2" id="KW-0732">Signal</keyword>
<dbReference type="InterPro" id="IPR036179">
    <property type="entry name" value="Ig-like_dom_sf"/>
</dbReference>
<evidence type="ECO:0000256" key="1">
    <source>
        <dbReference type="SAM" id="Phobius"/>
    </source>
</evidence>
<proteinExistence type="predicted"/>
<comment type="caution">
    <text evidence="4">The sequence shown here is derived from an EMBL/GenBank/DDBJ whole genome shotgun (WGS) entry which is preliminary data.</text>
</comment>
<keyword evidence="1" id="KW-0812">Transmembrane</keyword>
<keyword evidence="1" id="KW-1133">Transmembrane helix</keyword>
<gene>
    <name evidence="4" type="ORF">MGAL_10B072470</name>
</gene>
<keyword evidence="5" id="KW-1185">Reference proteome</keyword>
<dbReference type="EMBL" id="UYJE01007218">
    <property type="protein sequence ID" value="VDI52790.1"/>
    <property type="molecule type" value="Genomic_DNA"/>
</dbReference>
<name>A0A8B6FNH4_MYTGA</name>
<dbReference type="InterPro" id="IPR007110">
    <property type="entry name" value="Ig-like_dom"/>
</dbReference>
<keyword evidence="1" id="KW-0472">Membrane</keyword>
<evidence type="ECO:0000259" key="3">
    <source>
        <dbReference type="PROSITE" id="PS50835"/>
    </source>
</evidence>
<dbReference type="AlphaFoldDB" id="A0A8B6FNH4"/>
<dbReference type="Proteomes" id="UP000596742">
    <property type="component" value="Unassembled WGS sequence"/>
</dbReference>
<sequence length="304" mass="34299">MRFLQTISFSILLIEINAKVSLDIASNTNANSNDIVLTCTVHGIQIIDIKTTRLWSVGEDYMLLCINGRSKNPKKYREKVLQGNEFSLTIFNLTESDLHVVYQCNYGFEAASKLIEADNPKVFLSLGLVTENIIFGGYIILTCAVNGINTIDRDVARQWEIGNDNQLLSFDGDISNHRKYEETILPGNEFNLKILNVTQADVNVTYRCRYGFDTATYFIKISESASLPRRGPCYPSSNISCHYAEIQKDEWNWKLNATSSFKEKLETKTYIPLLATLIPLAVLVVAVAVICIVIAKRKHQRKGN</sequence>
<dbReference type="InterPro" id="IPR013783">
    <property type="entry name" value="Ig-like_fold"/>
</dbReference>
<feature type="transmembrane region" description="Helical" evidence="1">
    <location>
        <begin position="270"/>
        <end position="295"/>
    </location>
</feature>
<feature type="signal peptide" evidence="2">
    <location>
        <begin position="1"/>
        <end position="18"/>
    </location>
</feature>
<evidence type="ECO:0000313" key="4">
    <source>
        <dbReference type="EMBL" id="VDI52790.1"/>
    </source>
</evidence>
<protein>
    <recommendedName>
        <fullName evidence="3">Ig-like domain-containing protein</fullName>
    </recommendedName>
</protein>
<dbReference type="PROSITE" id="PS50835">
    <property type="entry name" value="IG_LIKE"/>
    <property type="match status" value="1"/>
</dbReference>
<evidence type="ECO:0000256" key="2">
    <source>
        <dbReference type="SAM" id="SignalP"/>
    </source>
</evidence>